<feature type="transmembrane region" description="Helical" evidence="2">
    <location>
        <begin position="163"/>
        <end position="185"/>
    </location>
</feature>
<keyword evidence="2" id="KW-0472">Membrane</keyword>
<evidence type="ECO:0000313" key="4">
    <source>
        <dbReference type="Proteomes" id="UP000663792"/>
    </source>
</evidence>
<name>A0A939BXU8_9ACTN</name>
<gene>
    <name evidence="3" type="ORF">JL106_03665</name>
</gene>
<organism evidence="3 4">
    <name type="scientific">Nakamurella leprariae</name>
    <dbReference type="NCBI Taxonomy" id="2803911"/>
    <lineage>
        <taxon>Bacteria</taxon>
        <taxon>Bacillati</taxon>
        <taxon>Actinomycetota</taxon>
        <taxon>Actinomycetes</taxon>
        <taxon>Nakamurellales</taxon>
        <taxon>Nakamurellaceae</taxon>
        <taxon>Nakamurella</taxon>
    </lineage>
</organism>
<feature type="transmembrane region" description="Helical" evidence="2">
    <location>
        <begin position="217"/>
        <end position="238"/>
    </location>
</feature>
<proteinExistence type="predicted"/>
<evidence type="ECO:0000313" key="3">
    <source>
        <dbReference type="EMBL" id="MBM9466375.1"/>
    </source>
</evidence>
<dbReference type="AlphaFoldDB" id="A0A939BXU8"/>
<evidence type="ECO:0000256" key="2">
    <source>
        <dbReference type="SAM" id="Phobius"/>
    </source>
</evidence>
<feature type="region of interest" description="Disordered" evidence="1">
    <location>
        <begin position="1"/>
        <end position="114"/>
    </location>
</feature>
<comment type="caution">
    <text evidence="3">The sequence shown here is derived from an EMBL/GenBank/DDBJ whole genome shotgun (WGS) entry which is preliminary data.</text>
</comment>
<evidence type="ECO:0000256" key="1">
    <source>
        <dbReference type="SAM" id="MobiDB-lite"/>
    </source>
</evidence>
<feature type="compositionally biased region" description="Gly residues" evidence="1">
    <location>
        <begin position="1"/>
        <end position="11"/>
    </location>
</feature>
<sequence length="253" mass="26210">MTNSGEPGGPGWQPNDPTAAQPWGEQPRADWPQQAWSQPGDPYAKGEQPGAPQYGQPYGEPGQYPQQPSQYGVYGQPYGGQAGQQYGQQQYGPPYGQPGYAAMPGPSGYPAPGRGRPGAVTAAAVLAFVQAGTVVMSGIGLLAGGTVLVQEFDREALGAGAEITIVALLTLAAGALLIVGGAQVFSRRSRMLVLGSVASLVLSVYFFVRMLTLGAPVGFSLVYPLMYAILPIISLSLINSGTAKAWLAPRATA</sequence>
<feature type="transmembrane region" description="Helical" evidence="2">
    <location>
        <begin position="119"/>
        <end position="143"/>
    </location>
</feature>
<dbReference type="Proteomes" id="UP000663792">
    <property type="component" value="Unassembled WGS sequence"/>
</dbReference>
<feature type="transmembrane region" description="Helical" evidence="2">
    <location>
        <begin position="192"/>
        <end position="211"/>
    </location>
</feature>
<feature type="compositionally biased region" description="Low complexity" evidence="1">
    <location>
        <begin position="46"/>
        <end position="76"/>
    </location>
</feature>
<feature type="compositionally biased region" description="Low complexity" evidence="1">
    <location>
        <begin position="83"/>
        <end position="114"/>
    </location>
</feature>
<dbReference type="RefSeq" id="WP_205259319.1">
    <property type="nucleotide sequence ID" value="NZ_JAERWK010000005.1"/>
</dbReference>
<accession>A0A939BXU8</accession>
<reference evidence="3" key="1">
    <citation type="submission" date="2021-01" db="EMBL/GenBank/DDBJ databases">
        <title>YIM 132084 draft genome.</title>
        <authorList>
            <person name="An D."/>
        </authorList>
    </citation>
    <scope>NUCLEOTIDE SEQUENCE</scope>
    <source>
        <strain evidence="3">YIM 132084</strain>
    </source>
</reference>
<keyword evidence="2" id="KW-0812">Transmembrane</keyword>
<keyword evidence="2" id="KW-1133">Transmembrane helix</keyword>
<protein>
    <submittedName>
        <fullName evidence="3">Uncharacterized protein</fullName>
    </submittedName>
</protein>
<dbReference type="EMBL" id="JAERWK010000005">
    <property type="protein sequence ID" value="MBM9466375.1"/>
    <property type="molecule type" value="Genomic_DNA"/>
</dbReference>
<keyword evidence="4" id="KW-1185">Reference proteome</keyword>